<evidence type="ECO:0000256" key="1">
    <source>
        <dbReference type="SAM" id="MobiDB-lite"/>
    </source>
</evidence>
<evidence type="ECO:0000256" key="2">
    <source>
        <dbReference type="SAM" id="SignalP"/>
    </source>
</evidence>
<dbReference type="AlphaFoldDB" id="A0A6J1TJD0"/>
<sequence>MASRVGIAAALLAGLCVCAAIQAPCLRGKRGVTKAEILLDDVACYSNCRNVQPDKFSETCKLCCPTWLGGTGNDVASPAPGEAANTAGTTTAQQGETNKRESTTPSTDPATTPQPTVDATDTASTAAPPTPEA</sequence>
<gene>
    <name evidence="4" type="primary">LOC113217791</name>
</gene>
<organism evidence="3 4">
    <name type="scientific">Frankliniella occidentalis</name>
    <name type="common">Western flower thrips</name>
    <name type="synonym">Euthrips occidentalis</name>
    <dbReference type="NCBI Taxonomy" id="133901"/>
    <lineage>
        <taxon>Eukaryota</taxon>
        <taxon>Metazoa</taxon>
        <taxon>Ecdysozoa</taxon>
        <taxon>Arthropoda</taxon>
        <taxon>Hexapoda</taxon>
        <taxon>Insecta</taxon>
        <taxon>Pterygota</taxon>
        <taxon>Neoptera</taxon>
        <taxon>Paraneoptera</taxon>
        <taxon>Thysanoptera</taxon>
        <taxon>Terebrantia</taxon>
        <taxon>Thripoidea</taxon>
        <taxon>Thripidae</taxon>
        <taxon>Frankliniella</taxon>
    </lineage>
</organism>
<dbReference type="GeneID" id="113217791"/>
<evidence type="ECO:0000313" key="3">
    <source>
        <dbReference type="Proteomes" id="UP000504606"/>
    </source>
</evidence>
<dbReference type="Proteomes" id="UP000504606">
    <property type="component" value="Unplaced"/>
</dbReference>
<accession>A0A6J1TJD0</accession>
<proteinExistence type="predicted"/>
<protein>
    <submittedName>
        <fullName evidence="4">Uncharacterized protein LOC113217791</fullName>
    </submittedName>
</protein>
<feature type="region of interest" description="Disordered" evidence="1">
    <location>
        <begin position="74"/>
        <end position="133"/>
    </location>
</feature>
<feature type="signal peptide" evidence="2">
    <location>
        <begin position="1"/>
        <end position="20"/>
    </location>
</feature>
<keyword evidence="3" id="KW-1185">Reference proteome</keyword>
<reference evidence="4" key="1">
    <citation type="submission" date="2025-08" db="UniProtKB">
        <authorList>
            <consortium name="RefSeq"/>
        </authorList>
    </citation>
    <scope>IDENTIFICATION</scope>
    <source>
        <tissue evidence="4">Whole organism</tissue>
    </source>
</reference>
<dbReference type="KEGG" id="foc:113217791"/>
<name>A0A6J1TJD0_FRAOC</name>
<keyword evidence="2" id="KW-0732">Signal</keyword>
<feature type="compositionally biased region" description="Low complexity" evidence="1">
    <location>
        <begin position="78"/>
        <end position="96"/>
    </location>
</feature>
<evidence type="ECO:0000313" key="4">
    <source>
        <dbReference type="RefSeq" id="XP_026293634.1"/>
    </source>
</evidence>
<feature type="compositionally biased region" description="Low complexity" evidence="1">
    <location>
        <begin position="103"/>
        <end position="127"/>
    </location>
</feature>
<dbReference type="RefSeq" id="XP_026293634.1">
    <property type="nucleotide sequence ID" value="XM_026437849.2"/>
</dbReference>
<feature type="chain" id="PRO_5026891057" evidence="2">
    <location>
        <begin position="21"/>
        <end position="133"/>
    </location>
</feature>